<dbReference type="OrthoDB" id="5411041at2759"/>
<accession>A0A6A6GJB7</accession>
<protein>
    <submittedName>
        <fullName evidence="3">Uncharacterized protein</fullName>
    </submittedName>
</protein>
<name>A0A6A6GJB7_9PEZI</name>
<evidence type="ECO:0000256" key="2">
    <source>
        <dbReference type="SAM" id="Phobius"/>
    </source>
</evidence>
<feature type="region of interest" description="Disordered" evidence="1">
    <location>
        <begin position="77"/>
        <end position="99"/>
    </location>
</feature>
<feature type="non-terminal residue" evidence="3">
    <location>
        <position position="158"/>
    </location>
</feature>
<proteinExistence type="predicted"/>
<keyword evidence="2" id="KW-0812">Transmembrane</keyword>
<keyword evidence="4" id="KW-1185">Reference proteome</keyword>
<feature type="non-terminal residue" evidence="3">
    <location>
        <position position="1"/>
    </location>
</feature>
<dbReference type="AlphaFoldDB" id="A0A6A6GJB7"/>
<evidence type="ECO:0000256" key="1">
    <source>
        <dbReference type="SAM" id="MobiDB-lite"/>
    </source>
</evidence>
<sequence length="158" mass="17912">PTTTPPSPDVSYQTAIHTLALSLTLICPAIIALPPRRLDLMTAILGGTTCVSLNHLHSERYGYGVLGRVVPSYRHRNPQAFPAQTDPSSPAEREEKLAKERTLGEKVWYGEESKEGWAEKRDREIREKFEEGKGIGDVIWEQVWEVWNWGDKKEGKEE</sequence>
<dbReference type="Proteomes" id="UP000799538">
    <property type="component" value="Unassembled WGS sequence"/>
</dbReference>
<gene>
    <name evidence="3" type="ORF">BDZ85DRAFT_178694</name>
</gene>
<organism evidence="3 4">
    <name type="scientific">Elsinoe ampelina</name>
    <dbReference type="NCBI Taxonomy" id="302913"/>
    <lineage>
        <taxon>Eukaryota</taxon>
        <taxon>Fungi</taxon>
        <taxon>Dikarya</taxon>
        <taxon>Ascomycota</taxon>
        <taxon>Pezizomycotina</taxon>
        <taxon>Dothideomycetes</taxon>
        <taxon>Dothideomycetidae</taxon>
        <taxon>Myriangiales</taxon>
        <taxon>Elsinoaceae</taxon>
        <taxon>Elsinoe</taxon>
    </lineage>
</organism>
<dbReference type="EMBL" id="ML992503">
    <property type="protein sequence ID" value="KAF2225816.1"/>
    <property type="molecule type" value="Genomic_DNA"/>
</dbReference>
<feature type="transmembrane region" description="Helical" evidence="2">
    <location>
        <begin position="12"/>
        <end position="33"/>
    </location>
</feature>
<evidence type="ECO:0000313" key="4">
    <source>
        <dbReference type="Proteomes" id="UP000799538"/>
    </source>
</evidence>
<keyword evidence="2" id="KW-0472">Membrane</keyword>
<reference evidence="4" key="1">
    <citation type="journal article" date="2020" name="Stud. Mycol.">
        <title>101 Dothideomycetes genomes: A test case for predicting lifestyles and emergence of pathogens.</title>
        <authorList>
            <person name="Haridas S."/>
            <person name="Albert R."/>
            <person name="Binder M."/>
            <person name="Bloem J."/>
            <person name="LaButti K."/>
            <person name="Salamov A."/>
            <person name="Andreopoulos B."/>
            <person name="Baker S."/>
            <person name="Barry K."/>
            <person name="Bills G."/>
            <person name="Bluhm B."/>
            <person name="Cannon C."/>
            <person name="Castanera R."/>
            <person name="Culley D."/>
            <person name="Daum C."/>
            <person name="Ezra D."/>
            <person name="Gonzalez J."/>
            <person name="Henrissat B."/>
            <person name="Kuo A."/>
            <person name="Liang C."/>
            <person name="Lipzen A."/>
            <person name="Lutzoni F."/>
            <person name="Magnuson J."/>
            <person name="Mondo S."/>
            <person name="Nolan M."/>
            <person name="Ohm R."/>
            <person name="Pangilinan J."/>
            <person name="Park H.-J."/>
            <person name="Ramirez L."/>
            <person name="Alfaro M."/>
            <person name="Sun H."/>
            <person name="Tritt A."/>
            <person name="Yoshinaga Y."/>
            <person name="Zwiers L.-H."/>
            <person name="Turgeon B."/>
            <person name="Goodwin S."/>
            <person name="Spatafora J."/>
            <person name="Crous P."/>
            <person name="Grigoriev I."/>
        </authorList>
    </citation>
    <scope>NUCLEOTIDE SEQUENCE [LARGE SCALE GENOMIC DNA]</scope>
    <source>
        <strain evidence="4">CECT 20119</strain>
    </source>
</reference>
<keyword evidence="2" id="KW-1133">Transmembrane helix</keyword>
<evidence type="ECO:0000313" key="3">
    <source>
        <dbReference type="EMBL" id="KAF2225816.1"/>
    </source>
</evidence>